<evidence type="ECO:0000256" key="1">
    <source>
        <dbReference type="ARBA" id="ARBA00009136"/>
    </source>
</evidence>
<reference evidence="5 6" key="1">
    <citation type="journal article" date="2018" name="Gigascience">
        <title>Genomes of trombidid mites reveal novel predicted allergens and laterally-transferred genes associated with secondary metabolism.</title>
        <authorList>
            <person name="Dong X."/>
            <person name="Chaisiri K."/>
            <person name="Xia D."/>
            <person name="Armstrong S.D."/>
            <person name="Fang Y."/>
            <person name="Donnelly M.J."/>
            <person name="Kadowaki T."/>
            <person name="McGarry J.W."/>
            <person name="Darby A.C."/>
            <person name="Makepeace B.L."/>
        </authorList>
    </citation>
    <scope>NUCLEOTIDE SEQUENCE [LARGE SCALE GENOMIC DNA]</scope>
    <source>
        <strain evidence="5">UoL-UT</strain>
    </source>
</reference>
<dbReference type="SUPFAM" id="SSF50630">
    <property type="entry name" value="Acid proteases"/>
    <property type="match status" value="1"/>
</dbReference>
<dbReference type="Gene3D" id="2.40.70.10">
    <property type="entry name" value="Acid Proteases"/>
    <property type="match status" value="1"/>
</dbReference>
<evidence type="ECO:0000256" key="2">
    <source>
        <dbReference type="ARBA" id="ARBA00022670"/>
    </source>
</evidence>
<evidence type="ECO:0000313" key="6">
    <source>
        <dbReference type="Proteomes" id="UP000288716"/>
    </source>
</evidence>
<accession>A0A443RU52</accession>
<evidence type="ECO:0000256" key="3">
    <source>
        <dbReference type="ARBA" id="ARBA00022750"/>
    </source>
</evidence>
<sequence>EMTNLVTSENDQLTAAVQTKKVVTPLVLYNVHNGFETNAIIDTGSIITLISRDFCRRLGLTPSVWKGPDVKGICGTPPKTLGSVTVNIKFMIGNESQLVSCDAMVISTMSKDILIGNDVLRSAHITIRTSDNSLSFDRRFIKKKESDKYTIYNLHLADSVMLQPTLSTSLPVVSSNKRTNEGIYATVDAAAKLLTQKITIPDQTLHVIDRKSILNVCNMSHEPKRLPKGTLVATYS</sequence>
<comment type="caution">
    <text evidence="5">The sequence shown here is derived from an EMBL/GenBank/DDBJ whole genome shotgun (WGS) entry which is preliminary data.</text>
</comment>
<dbReference type="PANTHER" id="PTHR12917:SF1">
    <property type="entry name" value="AT13091P"/>
    <property type="match status" value="1"/>
</dbReference>
<keyword evidence="6" id="KW-1185">Reference proteome</keyword>
<feature type="non-terminal residue" evidence="5">
    <location>
        <position position="236"/>
    </location>
</feature>
<dbReference type="EMBL" id="NCKV01034617">
    <property type="protein sequence ID" value="RWS18770.1"/>
    <property type="molecule type" value="Genomic_DNA"/>
</dbReference>
<dbReference type="InterPro" id="IPR021109">
    <property type="entry name" value="Peptidase_aspartic_dom_sf"/>
</dbReference>
<keyword evidence="2" id="KW-0645">Protease</keyword>
<comment type="similarity">
    <text evidence="1">Belongs to the DDI1 family.</text>
</comment>
<evidence type="ECO:0008006" key="7">
    <source>
        <dbReference type="Google" id="ProtNLM"/>
    </source>
</evidence>
<dbReference type="GO" id="GO:0006508">
    <property type="term" value="P:proteolysis"/>
    <property type="evidence" value="ECO:0007669"/>
    <property type="project" value="UniProtKB-KW"/>
</dbReference>
<name>A0A443RU52_9ACAR</name>
<dbReference type="OrthoDB" id="10060325at2759"/>
<dbReference type="GO" id="GO:0004190">
    <property type="term" value="F:aspartic-type endopeptidase activity"/>
    <property type="evidence" value="ECO:0007669"/>
    <property type="project" value="UniProtKB-KW"/>
</dbReference>
<feature type="non-terminal residue" evidence="5">
    <location>
        <position position="1"/>
    </location>
</feature>
<protein>
    <recommendedName>
        <fullName evidence="7">Peptidase A2 domain-containing protein</fullName>
    </recommendedName>
</protein>
<dbReference type="Pfam" id="PF13975">
    <property type="entry name" value="gag-asp_proteas"/>
    <property type="match status" value="1"/>
</dbReference>
<proteinExistence type="inferred from homology"/>
<keyword evidence="4" id="KW-0378">Hydrolase</keyword>
<keyword evidence="3" id="KW-0064">Aspartyl protease</keyword>
<evidence type="ECO:0000256" key="4">
    <source>
        <dbReference type="ARBA" id="ARBA00022801"/>
    </source>
</evidence>
<dbReference type="CDD" id="cd00303">
    <property type="entry name" value="retropepsin_like"/>
    <property type="match status" value="1"/>
</dbReference>
<evidence type="ECO:0000313" key="5">
    <source>
        <dbReference type="EMBL" id="RWS18770.1"/>
    </source>
</evidence>
<dbReference type="VEuPathDB" id="VectorBase:LDEU013270"/>
<gene>
    <name evidence="5" type="ORF">B4U80_12427</name>
</gene>
<dbReference type="Proteomes" id="UP000288716">
    <property type="component" value="Unassembled WGS sequence"/>
</dbReference>
<dbReference type="AlphaFoldDB" id="A0A443RU52"/>
<organism evidence="5 6">
    <name type="scientific">Leptotrombidium deliense</name>
    <dbReference type="NCBI Taxonomy" id="299467"/>
    <lineage>
        <taxon>Eukaryota</taxon>
        <taxon>Metazoa</taxon>
        <taxon>Ecdysozoa</taxon>
        <taxon>Arthropoda</taxon>
        <taxon>Chelicerata</taxon>
        <taxon>Arachnida</taxon>
        <taxon>Acari</taxon>
        <taxon>Acariformes</taxon>
        <taxon>Trombidiformes</taxon>
        <taxon>Prostigmata</taxon>
        <taxon>Anystina</taxon>
        <taxon>Parasitengona</taxon>
        <taxon>Trombiculoidea</taxon>
        <taxon>Trombiculidae</taxon>
        <taxon>Leptotrombidium</taxon>
    </lineage>
</organism>
<dbReference type="PANTHER" id="PTHR12917">
    <property type="entry name" value="ASPARTYL PROTEASE DDI-RELATED"/>
    <property type="match status" value="1"/>
</dbReference>